<dbReference type="InterPro" id="IPR009057">
    <property type="entry name" value="Homeodomain-like_sf"/>
</dbReference>
<keyword evidence="2 4" id="KW-0238">DNA-binding</keyword>
<dbReference type="PROSITE" id="PS50977">
    <property type="entry name" value="HTH_TETR_2"/>
    <property type="match status" value="1"/>
</dbReference>
<dbReference type="InterPro" id="IPR036271">
    <property type="entry name" value="Tet_transcr_reg_TetR-rel_C_sf"/>
</dbReference>
<keyword evidence="7" id="KW-1185">Reference proteome</keyword>
<dbReference type="InterPro" id="IPR050109">
    <property type="entry name" value="HTH-type_TetR-like_transc_reg"/>
</dbReference>
<evidence type="ECO:0000256" key="4">
    <source>
        <dbReference type="PROSITE-ProRule" id="PRU00335"/>
    </source>
</evidence>
<proteinExistence type="predicted"/>
<dbReference type="Pfam" id="PF16859">
    <property type="entry name" value="TetR_C_11"/>
    <property type="match status" value="1"/>
</dbReference>
<accession>A0ABY2RHL8</accession>
<dbReference type="PANTHER" id="PTHR30055:SF148">
    <property type="entry name" value="TETR-FAMILY TRANSCRIPTIONAL REGULATOR"/>
    <property type="match status" value="1"/>
</dbReference>
<evidence type="ECO:0000256" key="1">
    <source>
        <dbReference type="ARBA" id="ARBA00023015"/>
    </source>
</evidence>
<dbReference type="Pfam" id="PF00440">
    <property type="entry name" value="TetR_N"/>
    <property type="match status" value="1"/>
</dbReference>
<evidence type="ECO:0000256" key="3">
    <source>
        <dbReference type="ARBA" id="ARBA00023163"/>
    </source>
</evidence>
<dbReference type="EMBL" id="SUMD01000008">
    <property type="protein sequence ID" value="TJZ76557.1"/>
    <property type="molecule type" value="Genomic_DNA"/>
</dbReference>
<dbReference type="InterPro" id="IPR011075">
    <property type="entry name" value="TetR_C"/>
</dbReference>
<keyword evidence="1" id="KW-0805">Transcription regulation</keyword>
<dbReference type="Gene3D" id="1.10.357.10">
    <property type="entry name" value="Tetracycline Repressor, domain 2"/>
    <property type="match status" value="1"/>
</dbReference>
<gene>
    <name evidence="6" type="ORF">FCG67_17835</name>
</gene>
<dbReference type="PRINTS" id="PR00455">
    <property type="entry name" value="HTHTETR"/>
</dbReference>
<dbReference type="SUPFAM" id="SSF46689">
    <property type="entry name" value="Homeodomain-like"/>
    <property type="match status" value="1"/>
</dbReference>
<dbReference type="Proteomes" id="UP000305109">
    <property type="component" value="Unassembled WGS sequence"/>
</dbReference>
<protein>
    <submittedName>
        <fullName evidence="6">TetR/AcrR family transcriptional regulator</fullName>
    </submittedName>
</protein>
<dbReference type="SUPFAM" id="SSF48498">
    <property type="entry name" value="Tetracyclin repressor-like, C-terminal domain"/>
    <property type="match status" value="1"/>
</dbReference>
<dbReference type="PANTHER" id="PTHR30055">
    <property type="entry name" value="HTH-TYPE TRANSCRIPTIONAL REGULATOR RUTR"/>
    <property type="match status" value="1"/>
</dbReference>
<name>A0ABY2RHL8_9NOCA</name>
<evidence type="ECO:0000313" key="6">
    <source>
        <dbReference type="EMBL" id="TJZ76557.1"/>
    </source>
</evidence>
<dbReference type="InterPro" id="IPR023772">
    <property type="entry name" value="DNA-bd_HTH_TetR-type_CS"/>
</dbReference>
<keyword evidence="3" id="KW-0804">Transcription</keyword>
<feature type="domain" description="HTH tetR-type" evidence="5">
    <location>
        <begin position="17"/>
        <end position="77"/>
    </location>
</feature>
<organism evidence="6 7">
    <name type="scientific">Rhodococcus oryzae</name>
    <dbReference type="NCBI Taxonomy" id="2571143"/>
    <lineage>
        <taxon>Bacteria</taxon>
        <taxon>Bacillati</taxon>
        <taxon>Actinomycetota</taxon>
        <taxon>Actinomycetes</taxon>
        <taxon>Mycobacteriales</taxon>
        <taxon>Nocardiaceae</taxon>
        <taxon>Rhodococcus</taxon>
    </lineage>
</organism>
<dbReference type="PROSITE" id="PS01081">
    <property type="entry name" value="HTH_TETR_1"/>
    <property type="match status" value="1"/>
</dbReference>
<reference evidence="6 7" key="1">
    <citation type="submission" date="2019-04" db="EMBL/GenBank/DDBJ databases">
        <title>Rhodococcus oryzae sp. nov., a novel actinomycete isolated from rhizosphere soil of rice (Oryza sativa L.).</title>
        <authorList>
            <person name="Li C."/>
        </authorList>
    </citation>
    <scope>NUCLEOTIDE SEQUENCE [LARGE SCALE GENOMIC DNA]</scope>
    <source>
        <strain evidence="6 7">NEAU-CX67</strain>
    </source>
</reference>
<evidence type="ECO:0000259" key="5">
    <source>
        <dbReference type="PROSITE" id="PS50977"/>
    </source>
</evidence>
<dbReference type="InterPro" id="IPR001647">
    <property type="entry name" value="HTH_TetR"/>
</dbReference>
<feature type="DNA-binding region" description="H-T-H motif" evidence="4">
    <location>
        <begin position="40"/>
        <end position="59"/>
    </location>
</feature>
<comment type="caution">
    <text evidence="6">The sequence shown here is derived from an EMBL/GenBank/DDBJ whole genome shotgun (WGS) entry which is preliminary data.</text>
</comment>
<evidence type="ECO:0000313" key="7">
    <source>
        <dbReference type="Proteomes" id="UP000305109"/>
    </source>
</evidence>
<dbReference type="Gene3D" id="1.10.10.60">
    <property type="entry name" value="Homeodomain-like"/>
    <property type="match status" value="1"/>
</dbReference>
<sequence length="208" mass="22140">MEVTVSSSAKAGRPRDADRDRALLVATQDLLAEVGFDRLSIDAVAARCGAGKTTVYRRWAGKPELVADAVALLHEIAHAPDTGDLRTDLVHMARAWHDPDSRRDAVIGGLLTGMVHDCGLREAVNQAISVPYKQVFATVVSRAVERGEVPGDRDIDLIGTIFPAITFHRLSVMAEPIDLAFIERVVDGVVVPALTAGGASPVGDATSR</sequence>
<evidence type="ECO:0000256" key="2">
    <source>
        <dbReference type="ARBA" id="ARBA00023125"/>
    </source>
</evidence>